<dbReference type="Pfam" id="PF04773">
    <property type="entry name" value="FecR"/>
    <property type="match status" value="1"/>
</dbReference>
<dbReference type="PANTHER" id="PTHR30273">
    <property type="entry name" value="PERIPLASMIC SIGNAL SENSOR AND SIGMA FACTOR ACTIVATOR FECR-RELATED"/>
    <property type="match status" value="1"/>
</dbReference>
<evidence type="ECO:0000313" key="3">
    <source>
        <dbReference type="EMBL" id="MEY2252440.1"/>
    </source>
</evidence>
<name>A0ABV4B4L9_9BURK</name>
<accession>A0ABV4B4L9</accession>
<evidence type="ECO:0000259" key="2">
    <source>
        <dbReference type="Pfam" id="PF04773"/>
    </source>
</evidence>
<reference evidence="3 4" key="1">
    <citation type="journal article" date="2016" name="Int. J. Syst. Evol. Microbiol.">
        <title>Description of Comamonas sediminis sp. nov., isolated from lagoon sediments.</title>
        <authorList>
            <person name="Subhash Y."/>
            <person name="Bang J.J."/>
            <person name="You T.H."/>
            <person name="Lee S.S."/>
        </authorList>
    </citation>
    <scope>NUCLEOTIDE SEQUENCE [LARGE SCALE GENOMIC DNA]</scope>
    <source>
        <strain evidence="3 4">JCM 31169</strain>
    </source>
</reference>
<feature type="domain" description="FecR protein" evidence="2">
    <location>
        <begin position="120"/>
        <end position="210"/>
    </location>
</feature>
<proteinExistence type="predicted"/>
<evidence type="ECO:0000313" key="4">
    <source>
        <dbReference type="Proteomes" id="UP001562178"/>
    </source>
</evidence>
<keyword evidence="4" id="KW-1185">Reference proteome</keyword>
<sequence length="331" mass="35857">MAAASTGADPHRKHLEYALLLIARQHAGDAATAETASQTFARWRAQSAEHEAAAQRALQGWGATEAHALQADFALPASQAERSRQQRRRSLSLLGTAGLASLLGLGGRWYWQQPLARMALHTGHGQMLAQNLPDGSHLDLAPSTSVEAVLYRDRRVLQLARGEIRLDVVHDAQRPLEVQTPLGRVQVLGTVFSVALRPSGLQVSVAQGRVAVWGLDSDASQAADVVLAAGEAARLDAQGGLHTSSVNRQDVGAWRDGWLVFDHTPLPEVLSRWNDYLERPLQLDAAGGLQSLHLTGSFQLRDPATFVASLPRSLPVRVERLPDGSSLIRRR</sequence>
<keyword evidence="1" id="KW-0472">Membrane</keyword>
<dbReference type="PANTHER" id="PTHR30273:SF2">
    <property type="entry name" value="PROTEIN FECR"/>
    <property type="match status" value="1"/>
</dbReference>
<gene>
    <name evidence="3" type="ORF">AB7A72_15590</name>
</gene>
<comment type="caution">
    <text evidence="3">The sequence shown here is derived from an EMBL/GenBank/DDBJ whole genome shotgun (WGS) entry which is preliminary data.</text>
</comment>
<evidence type="ECO:0000256" key="1">
    <source>
        <dbReference type="SAM" id="Phobius"/>
    </source>
</evidence>
<dbReference type="RefSeq" id="WP_369460473.1">
    <property type="nucleotide sequence ID" value="NZ_JBGBDC010000006.1"/>
</dbReference>
<dbReference type="PIRSF" id="PIRSF018266">
    <property type="entry name" value="FecR"/>
    <property type="match status" value="1"/>
</dbReference>
<protein>
    <submittedName>
        <fullName evidence="3">FecR family protein</fullName>
    </submittedName>
</protein>
<dbReference type="Proteomes" id="UP001562178">
    <property type="component" value="Unassembled WGS sequence"/>
</dbReference>
<organism evidence="3 4">
    <name type="scientific">Comamonas sediminis</name>
    <dbReference type="NCBI Taxonomy" id="1783360"/>
    <lineage>
        <taxon>Bacteria</taxon>
        <taxon>Pseudomonadati</taxon>
        <taxon>Pseudomonadota</taxon>
        <taxon>Betaproteobacteria</taxon>
        <taxon>Burkholderiales</taxon>
        <taxon>Comamonadaceae</taxon>
        <taxon>Comamonas</taxon>
    </lineage>
</organism>
<dbReference type="EMBL" id="JBGBDC010000006">
    <property type="protein sequence ID" value="MEY2252440.1"/>
    <property type="molecule type" value="Genomic_DNA"/>
</dbReference>
<keyword evidence="1" id="KW-1133">Transmembrane helix</keyword>
<keyword evidence="1" id="KW-0812">Transmembrane</keyword>
<dbReference type="InterPro" id="IPR012373">
    <property type="entry name" value="Ferrdict_sens_TM"/>
</dbReference>
<feature type="transmembrane region" description="Helical" evidence="1">
    <location>
        <begin position="91"/>
        <end position="111"/>
    </location>
</feature>
<dbReference type="InterPro" id="IPR006860">
    <property type="entry name" value="FecR"/>
</dbReference>
<dbReference type="Gene3D" id="2.60.120.1440">
    <property type="match status" value="1"/>
</dbReference>